<dbReference type="Proteomes" id="UP000011744">
    <property type="component" value="Unassembled WGS sequence"/>
</dbReference>
<evidence type="ECO:0000313" key="2">
    <source>
        <dbReference type="EMBL" id="EME68307.1"/>
    </source>
</evidence>
<proteinExistence type="predicted"/>
<protein>
    <submittedName>
        <fullName evidence="2">Periplasmic protein TonB</fullName>
    </submittedName>
</protein>
<dbReference type="AlphaFoldDB" id="M2ZM00"/>
<comment type="caution">
    <text evidence="2">The sequence shown here is derived from an EMBL/GenBank/DDBJ whole genome shotgun (WGS) entry which is preliminary data.</text>
</comment>
<feature type="region of interest" description="Disordered" evidence="1">
    <location>
        <begin position="42"/>
        <end position="68"/>
    </location>
</feature>
<organism evidence="2 3">
    <name type="scientific">Paramagnetospirillum caucaseum</name>
    <dbReference type="NCBI Taxonomy" id="1244869"/>
    <lineage>
        <taxon>Bacteria</taxon>
        <taxon>Pseudomonadati</taxon>
        <taxon>Pseudomonadota</taxon>
        <taxon>Alphaproteobacteria</taxon>
        <taxon>Rhodospirillales</taxon>
        <taxon>Magnetospirillaceae</taxon>
        <taxon>Paramagnetospirillum</taxon>
    </lineage>
</organism>
<dbReference type="STRING" id="1244869.H261_19149"/>
<evidence type="ECO:0000256" key="1">
    <source>
        <dbReference type="SAM" id="MobiDB-lite"/>
    </source>
</evidence>
<evidence type="ECO:0000313" key="3">
    <source>
        <dbReference type="Proteomes" id="UP000011744"/>
    </source>
</evidence>
<gene>
    <name evidence="2" type="ORF">H261_19149</name>
</gene>
<reference evidence="2 3" key="1">
    <citation type="journal article" date="2014" name="Genome Announc.">
        <title>Draft Genome Sequence of Magnetospirillum sp. Strain SO-1, a Freshwater Magnetotactic Bacterium Isolated from the Ol'khovka River, Russia.</title>
        <authorList>
            <person name="Grouzdev D.S."/>
            <person name="Dziuba M.V."/>
            <person name="Sukhacheva M.S."/>
            <person name="Mardanov A.V."/>
            <person name="Beletskiy A.V."/>
            <person name="Kuznetsov B.B."/>
            <person name="Skryabin K.G."/>
        </authorList>
    </citation>
    <scope>NUCLEOTIDE SEQUENCE [LARGE SCALE GENOMIC DNA]</scope>
    <source>
        <strain evidence="2 3">SO-1</strain>
    </source>
</reference>
<name>M2ZM00_9PROT</name>
<dbReference type="EMBL" id="AONQ01000071">
    <property type="protein sequence ID" value="EME68307.1"/>
    <property type="molecule type" value="Genomic_DNA"/>
</dbReference>
<dbReference type="PATRIC" id="fig|1244869.3.peg.3820"/>
<accession>M2ZM00</accession>
<keyword evidence="3" id="KW-1185">Reference proteome</keyword>
<dbReference type="NCBIfam" id="NF040987">
    <property type="entry name" value="MamJ"/>
    <property type="match status" value="1"/>
</dbReference>
<sequence length="395" mass="41068">MPSEPEIVSVTVHPTPTLAVSLKPAQQGDIWASLLESSPWSANHGGRIEPVQPSPAPTRPTESPSVGDLVSRWSQPIWRTPSRVEEVEIPESNFVIELEASQPITSDITVSVSDLVIEVQPIQTTEAEPEPELPVAEPEPEVVPVDVVAEAEPEPELPVAEPEPEVVPVDVVAEAEPEPELLVAEPEPEVVPVDVVAEAEPEPELPVAEPEPEVLPVEVVAEAEPEPELPVAEPEPELPVAEPELVHEAAVSEPVAESIEDAVAVPAPATNFGLAELMQAAAAMAPVLASPPSVAPAAKPVREPAKKRKAPPVRKKVATVQDVPVEDLLGGIFGIAGSAVRSVLSLGAGVVGGVVKGGRVIGDNVVAGARRLTGSAEGSCGTCSTSQCDTVGKKK</sequence>
<dbReference type="eggNOG" id="COG3064">
    <property type="taxonomic scope" value="Bacteria"/>
</dbReference>